<keyword evidence="2" id="KW-0472">Membrane</keyword>
<feature type="region of interest" description="Disordered" evidence="1">
    <location>
        <begin position="68"/>
        <end position="103"/>
    </location>
</feature>
<evidence type="ECO:0000256" key="1">
    <source>
        <dbReference type="SAM" id="MobiDB-lite"/>
    </source>
</evidence>
<keyword evidence="2" id="KW-1133">Transmembrane helix</keyword>
<reference evidence="4" key="1">
    <citation type="submission" date="2025-08" db="UniProtKB">
        <authorList>
            <consortium name="RefSeq"/>
        </authorList>
    </citation>
    <scope>IDENTIFICATION</scope>
    <source>
        <tissue evidence="4">Whole larvae</tissue>
    </source>
</reference>
<evidence type="ECO:0000313" key="3">
    <source>
        <dbReference type="Proteomes" id="UP001652740"/>
    </source>
</evidence>
<feature type="region of interest" description="Disordered" evidence="1">
    <location>
        <begin position="118"/>
        <end position="333"/>
    </location>
</feature>
<name>A0A6J1X9J0_GALME</name>
<keyword evidence="3" id="KW-1185">Reference proteome</keyword>
<dbReference type="KEGG" id="gmw:113523293"/>
<keyword evidence="2" id="KW-0812">Transmembrane</keyword>
<protein>
    <submittedName>
        <fullName evidence="4">Transcription initiation factor TFIID subunit 3-like</fullName>
    </submittedName>
</protein>
<dbReference type="AlphaFoldDB" id="A0A6J1X9J0"/>
<accession>A0A6J1X9J0</accession>
<feature type="compositionally biased region" description="Polar residues" evidence="1">
    <location>
        <begin position="319"/>
        <end position="333"/>
    </location>
</feature>
<dbReference type="Proteomes" id="UP001652740">
    <property type="component" value="Unplaced"/>
</dbReference>
<dbReference type="RefSeq" id="XP_026764988.2">
    <property type="nucleotide sequence ID" value="XM_026909187.3"/>
</dbReference>
<feature type="compositionally biased region" description="Polar residues" evidence="1">
    <location>
        <begin position="81"/>
        <end position="103"/>
    </location>
</feature>
<feature type="compositionally biased region" description="Low complexity" evidence="1">
    <location>
        <begin position="221"/>
        <end position="233"/>
    </location>
</feature>
<gene>
    <name evidence="4" type="primary">LOC113523293</name>
</gene>
<dbReference type="GeneID" id="113523293"/>
<sequence length="382" mass="43451">MAVLRDTDLENPMNYVGAVVFFCGICCIILLFKFKGFKARINFSAHEDNIPTPGTGIYRTNREEFFGYGSLPEPPKRVTPSKVNPPTSNEATSSLRPSKSTSDLIESKNYLAQLNKSMSEVSLDPRGPNYNMESRNPIPSSSKTVEKHEKDVKKQDAKKKEKDAKKQEKDAKKQEKDAKKQEKDAKKQEKDAKKHEKELKKQGKETKKQEKEKKKIEKQQLAEQKTQEVAQAKLEQEQKKQEKFKKAKSEQVAQNTKAHKKVKRTPTITDSPKPNIEVRRPTMPPITNTVESDIPQTSGPPPYSEVPQPIVLRNDRDNTGNTSFSKPISNTTSSWDMISQHRQQIARPSVSTRPSTINRKQVVMDLNYKIENNDDDLDNSEA</sequence>
<feature type="compositionally biased region" description="Polar residues" evidence="1">
    <location>
        <begin position="131"/>
        <end position="143"/>
    </location>
</feature>
<evidence type="ECO:0000256" key="2">
    <source>
        <dbReference type="SAM" id="Phobius"/>
    </source>
</evidence>
<feature type="transmembrane region" description="Helical" evidence="2">
    <location>
        <begin position="12"/>
        <end position="32"/>
    </location>
</feature>
<evidence type="ECO:0000313" key="4">
    <source>
        <dbReference type="RefSeq" id="XP_026764988.2"/>
    </source>
</evidence>
<feature type="compositionally biased region" description="Polar residues" evidence="1">
    <location>
        <begin position="285"/>
        <end position="297"/>
    </location>
</feature>
<dbReference type="InParanoid" id="A0A6J1X9J0"/>
<proteinExistence type="predicted"/>
<organism evidence="3 4">
    <name type="scientific">Galleria mellonella</name>
    <name type="common">Greater wax moth</name>
    <dbReference type="NCBI Taxonomy" id="7137"/>
    <lineage>
        <taxon>Eukaryota</taxon>
        <taxon>Metazoa</taxon>
        <taxon>Ecdysozoa</taxon>
        <taxon>Arthropoda</taxon>
        <taxon>Hexapoda</taxon>
        <taxon>Insecta</taxon>
        <taxon>Pterygota</taxon>
        <taxon>Neoptera</taxon>
        <taxon>Endopterygota</taxon>
        <taxon>Lepidoptera</taxon>
        <taxon>Glossata</taxon>
        <taxon>Ditrysia</taxon>
        <taxon>Pyraloidea</taxon>
        <taxon>Pyralidae</taxon>
        <taxon>Galleriinae</taxon>
        <taxon>Galleria</taxon>
    </lineage>
</organism>
<feature type="compositionally biased region" description="Basic and acidic residues" evidence="1">
    <location>
        <begin position="144"/>
        <end position="220"/>
    </location>
</feature>